<dbReference type="InParanoid" id="Q4Q616"/>
<accession>Q4Q616</accession>
<sequence>MVIFRHANCRHLLLPAHPRKYFALHSPPPTHPLQISHKFAEMEEFPVQKQSSLKADKWTGCVLSLHAKLGIAAITDRGRPGDRFHACMRVSRVQVWPQYNKKHVKESFSSTEVMLTVRMKGIPAKIGVREKQSATGPVKIYRYTIKGHKAEKYTWMLRFNNYEDFEKAMHLVQSMQTAGENYSVVRYGETQRLEEGCEGVTGELETEEFLPHPVVYGNLKDVLAPIRAQWQQTRSK</sequence>
<evidence type="ECO:0000313" key="2">
    <source>
        <dbReference type="Proteomes" id="UP000000542"/>
    </source>
</evidence>
<protein>
    <submittedName>
        <fullName evidence="1">Uncharacterized protein</fullName>
    </submittedName>
</protein>
<dbReference type="OMA" id="PIRAQWQ"/>
<dbReference type="EMBL" id="FR796427">
    <property type="protein sequence ID" value="CAJ08437.1"/>
    <property type="molecule type" value="Genomic_DNA"/>
</dbReference>
<dbReference type="eggNOG" id="ENOG502SNJ8">
    <property type="taxonomic scope" value="Eukaryota"/>
</dbReference>
<dbReference type="VEuPathDB" id="TriTrypDB:LMJFC_310039700"/>
<dbReference type="Proteomes" id="UP000000542">
    <property type="component" value="Chromosome 31"/>
</dbReference>
<dbReference type="KEGG" id="lma:LMJF_31_2450"/>
<dbReference type="GeneID" id="5654177"/>
<keyword evidence="2" id="KW-1185">Reference proteome</keyword>
<dbReference type="AlphaFoldDB" id="Q4Q616"/>
<evidence type="ECO:0000313" key="1">
    <source>
        <dbReference type="EMBL" id="CAJ08437.1"/>
    </source>
</evidence>
<name>Q4Q616_LEIMA</name>
<dbReference type="VEuPathDB" id="TriTrypDB:LMJLV39_310034000"/>
<organism evidence="1 2">
    <name type="scientific">Leishmania major</name>
    <dbReference type="NCBI Taxonomy" id="5664"/>
    <lineage>
        <taxon>Eukaryota</taxon>
        <taxon>Discoba</taxon>
        <taxon>Euglenozoa</taxon>
        <taxon>Kinetoplastea</taxon>
        <taxon>Metakinetoplastina</taxon>
        <taxon>Trypanosomatida</taxon>
        <taxon>Trypanosomatidae</taxon>
        <taxon>Leishmaniinae</taxon>
        <taxon>Leishmania</taxon>
    </lineage>
</organism>
<proteinExistence type="predicted"/>
<dbReference type="VEuPathDB" id="TriTrypDB:LMJSD75_310034000"/>
<dbReference type="RefSeq" id="XP_001685232.1">
    <property type="nucleotide sequence ID" value="XM_001685180.1"/>
</dbReference>
<reference evidence="1 2" key="2">
    <citation type="journal article" date="2011" name="Genome Res.">
        <title>Chromosome and gene copy number variation allow major structural change between species and strains of Leishmania.</title>
        <authorList>
            <person name="Rogers M.B."/>
            <person name="Hilley J.D."/>
            <person name="Dickens N.J."/>
            <person name="Wilkes J."/>
            <person name="Bates P.A."/>
            <person name="Depledge D.P."/>
            <person name="Harris D."/>
            <person name="Her Y."/>
            <person name="Herzyk P."/>
            <person name="Imamura H."/>
            <person name="Otto T.D."/>
            <person name="Sanders M."/>
            <person name="Seeger K."/>
            <person name="Dujardin J.C."/>
            <person name="Berriman M."/>
            <person name="Smith D.F."/>
            <person name="Hertz-Fowler C."/>
            <person name="Mottram J.C."/>
        </authorList>
    </citation>
    <scope>NUCLEOTIDE SEQUENCE [LARGE SCALE GENOMIC DNA]</scope>
    <source>
        <strain evidence="2">MHOM/IL/81/Friedlin</strain>
    </source>
</reference>
<reference evidence="1 2" key="1">
    <citation type="journal article" date="2005" name="Science">
        <title>The genome of the kinetoplastid parasite, Leishmania major.</title>
        <authorList>
            <person name="Ivens A.C."/>
            <person name="Peacock C.S."/>
            <person name="Worthey E.A."/>
            <person name="Murphy L."/>
            <person name="Aggarwal G."/>
            <person name="Berriman M."/>
            <person name="Sisk E."/>
            <person name="Rajandream M.A."/>
            <person name="Adlem E."/>
            <person name="Aert R."/>
            <person name="Anupama A."/>
            <person name="Apostolou Z."/>
            <person name="Attipoe P."/>
            <person name="Bason N."/>
            <person name="Bauser C."/>
            <person name="Beck A."/>
            <person name="Beverley S.M."/>
            <person name="Bianchettin G."/>
            <person name="Borzym K."/>
            <person name="Bothe G."/>
            <person name="Bruschi C.V."/>
            <person name="Collins M."/>
            <person name="Cadag E."/>
            <person name="Ciarloni L."/>
            <person name="Clayton C."/>
            <person name="Coulson R.M."/>
            <person name="Cronin A."/>
            <person name="Cruz A.K."/>
            <person name="Davies R.M."/>
            <person name="De Gaudenzi J."/>
            <person name="Dobson D.E."/>
            <person name="Duesterhoeft A."/>
            <person name="Fazelina G."/>
            <person name="Fosker N."/>
            <person name="Frasch A.C."/>
            <person name="Fraser A."/>
            <person name="Fuchs M."/>
            <person name="Gabel C."/>
            <person name="Goble A."/>
            <person name="Goffeau A."/>
            <person name="Harris D."/>
            <person name="Hertz-Fowler C."/>
            <person name="Hilbert H."/>
            <person name="Horn D."/>
            <person name="Huang Y."/>
            <person name="Klages S."/>
            <person name="Knights A."/>
            <person name="Kube M."/>
            <person name="Larke N."/>
            <person name="Litvin L."/>
            <person name="Lord A."/>
            <person name="Louie T."/>
            <person name="Marra M."/>
            <person name="Masuy D."/>
            <person name="Matthews K."/>
            <person name="Michaeli S."/>
            <person name="Mottram J.C."/>
            <person name="Muller-Auer S."/>
            <person name="Munden H."/>
            <person name="Nelson S."/>
            <person name="Norbertczak H."/>
            <person name="Oliver K."/>
            <person name="O'neil S."/>
            <person name="Pentony M."/>
            <person name="Pohl T.M."/>
            <person name="Price C."/>
            <person name="Purnelle B."/>
            <person name="Quail M.A."/>
            <person name="Rabbinowitsch E."/>
            <person name="Reinhardt R."/>
            <person name="Rieger M."/>
            <person name="Rinta J."/>
            <person name="Robben J."/>
            <person name="Robertson L."/>
            <person name="Ruiz J.C."/>
            <person name="Rutter S."/>
            <person name="Saunders D."/>
            <person name="Schafer M."/>
            <person name="Schein J."/>
            <person name="Schwartz D.C."/>
            <person name="Seeger K."/>
            <person name="Seyler A."/>
            <person name="Sharp S."/>
            <person name="Shin H."/>
            <person name="Sivam D."/>
            <person name="Squares R."/>
            <person name="Squares S."/>
            <person name="Tosato V."/>
            <person name="Vogt C."/>
            <person name="Volckaert G."/>
            <person name="Wambutt R."/>
            <person name="Warren T."/>
            <person name="Wedler H."/>
            <person name="Woodward J."/>
            <person name="Zhou S."/>
            <person name="Zimmermann W."/>
            <person name="Smith D.F."/>
            <person name="Blackwell J.M."/>
            <person name="Stuart K.D."/>
            <person name="Barrell B."/>
            <person name="Myler P.J."/>
        </authorList>
    </citation>
    <scope>NUCLEOTIDE SEQUENCE [LARGE SCALE GENOMIC DNA]</scope>
    <source>
        <strain evidence="2">MHOM/IL/81/Friedlin</strain>
    </source>
</reference>
<gene>
    <name evidence="1" type="ORF">LMJF_31_2450</name>
</gene>
<dbReference type="VEuPathDB" id="TriTrypDB:LmjF.31.2450"/>
<dbReference type="HOGENOM" id="CLU_1177346_0_0_1"/>